<dbReference type="InterPro" id="IPR041492">
    <property type="entry name" value="HAD_2"/>
</dbReference>
<dbReference type="SFLD" id="SFLDS00003">
    <property type="entry name" value="Haloacid_Dehalogenase"/>
    <property type="match status" value="1"/>
</dbReference>
<dbReference type="Gene3D" id="3.40.50.1000">
    <property type="entry name" value="HAD superfamily/HAD-like"/>
    <property type="match status" value="1"/>
</dbReference>
<dbReference type="Proteomes" id="UP001302949">
    <property type="component" value="Unassembled WGS sequence"/>
</dbReference>
<dbReference type="Pfam" id="PF13419">
    <property type="entry name" value="HAD_2"/>
    <property type="match status" value="1"/>
</dbReference>
<dbReference type="Gene3D" id="1.10.150.240">
    <property type="entry name" value="Putative phosphatase, domain 2"/>
    <property type="match status" value="1"/>
</dbReference>
<dbReference type="SFLD" id="SFLDG01129">
    <property type="entry name" value="C1.5:_HAD__Beta-PGM__Phosphata"/>
    <property type="match status" value="1"/>
</dbReference>
<accession>A0ABU5Q4N3</accession>
<organism evidence="1 2">
    <name type="scientific">Arcicella rigui</name>
    <dbReference type="NCBI Taxonomy" id="797020"/>
    <lineage>
        <taxon>Bacteria</taxon>
        <taxon>Pseudomonadati</taxon>
        <taxon>Bacteroidota</taxon>
        <taxon>Cytophagia</taxon>
        <taxon>Cytophagales</taxon>
        <taxon>Flectobacillaceae</taxon>
        <taxon>Arcicella</taxon>
    </lineage>
</organism>
<evidence type="ECO:0000313" key="2">
    <source>
        <dbReference type="Proteomes" id="UP001302949"/>
    </source>
</evidence>
<dbReference type="InterPro" id="IPR006439">
    <property type="entry name" value="HAD-SF_hydro_IA"/>
</dbReference>
<name>A0ABU5Q4N3_9BACT</name>
<comment type="caution">
    <text evidence="1">The sequence shown here is derived from an EMBL/GenBank/DDBJ whole genome shotgun (WGS) entry which is preliminary data.</text>
</comment>
<protein>
    <submittedName>
        <fullName evidence="1">YjjG family noncanonical pyrimidine nucleotidase</fullName>
    </submittedName>
</protein>
<sequence>MYKHLFFDLDHTLWDHNTNSKLALDEVYQHYHLQELGISSSAQFYLTFNEVNHQLWDLYEQGKISQSVLRHERFRMIFSRLGCHDHSLCDEITERYIHTSVRKPHLLPNTTKVLDYLFPKYPLHIITNGFIEIQEVKMSFGGIKHYFREIITSQNSGYKKPDVGIFEYALDLVGAKASECIMIGDSFQSDIVGANKAGIDTVFFNPDGRKQERTFVPKHEVKDLIELKRIL</sequence>
<dbReference type="RefSeq" id="WP_323294763.1">
    <property type="nucleotide sequence ID" value="NZ_JAYFUM010000001.1"/>
</dbReference>
<proteinExistence type="predicted"/>
<gene>
    <name evidence="1" type="ORF">VB248_00460</name>
</gene>
<dbReference type="InterPro" id="IPR036412">
    <property type="entry name" value="HAD-like_sf"/>
</dbReference>
<dbReference type="InterPro" id="IPR052550">
    <property type="entry name" value="Pyrimidine_5'-ntase_YjjG"/>
</dbReference>
<dbReference type="InterPro" id="IPR023198">
    <property type="entry name" value="PGP-like_dom2"/>
</dbReference>
<reference evidence="1 2" key="1">
    <citation type="submission" date="2023-12" db="EMBL/GenBank/DDBJ databases">
        <title>Novel species of the genus Arcicella isolated from rivers.</title>
        <authorList>
            <person name="Lu H."/>
        </authorList>
    </citation>
    <scope>NUCLEOTIDE SEQUENCE [LARGE SCALE GENOMIC DNA]</scope>
    <source>
        <strain evidence="1 2">KCTC 23307</strain>
    </source>
</reference>
<dbReference type="PANTHER" id="PTHR47478:SF1">
    <property type="entry name" value="PYRIMIDINE 5'-NUCLEOTIDASE YJJG"/>
    <property type="match status" value="1"/>
</dbReference>
<dbReference type="EMBL" id="JAYFUM010000001">
    <property type="protein sequence ID" value="MEA5137578.1"/>
    <property type="molecule type" value="Genomic_DNA"/>
</dbReference>
<keyword evidence="2" id="KW-1185">Reference proteome</keyword>
<dbReference type="InterPro" id="IPR011951">
    <property type="entry name" value="HAD-SF_hydro_IA_YjjG/PynA"/>
</dbReference>
<dbReference type="InterPro" id="IPR023214">
    <property type="entry name" value="HAD_sf"/>
</dbReference>
<evidence type="ECO:0000313" key="1">
    <source>
        <dbReference type="EMBL" id="MEA5137578.1"/>
    </source>
</evidence>
<dbReference type="PANTHER" id="PTHR47478">
    <property type="match status" value="1"/>
</dbReference>
<dbReference type="NCBIfam" id="TIGR01549">
    <property type="entry name" value="HAD-SF-IA-v1"/>
    <property type="match status" value="1"/>
</dbReference>
<dbReference type="SUPFAM" id="SSF56784">
    <property type="entry name" value="HAD-like"/>
    <property type="match status" value="1"/>
</dbReference>
<dbReference type="NCBIfam" id="TIGR02254">
    <property type="entry name" value="YjjG_YfnB"/>
    <property type="match status" value="1"/>
</dbReference>